<dbReference type="RefSeq" id="WP_144751841.1">
    <property type="nucleotide sequence ID" value="NZ_VMNW02000011.1"/>
</dbReference>
<name>A0A5N0VBR3_9PSEU</name>
<dbReference type="Proteomes" id="UP000319769">
    <property type="component" value="Unassembled WGS sequence"/>
</dbReference>
<organism evidence="1 2">
    <name type="scientific">Amycolatopsis acidicola</name>
    <dbReference type="NCBI Taxonomy" id="2596893"/>
    <lineage>
        <taxon>Bacteria</taxon>
        <taxon>Bacillati</taxon>
        <taxon>Actinomycetota</taxon>
        <taxon>Actinomycetes</taxon>
        <taxon>Pseudonocardiales</taxon>
        <taxon>Pseudonocardiaceae</taxon>
        <taxon>Amycolatopsis</taxon>
    </lineage>
</organism>
<protein>
    <submittedName>
        <fullName evidence="1">Uncharacterized protein</fullName>
    </submittedName>
</protein>
<proteinExistence type="predicted"/>
<dbReference type="AlphaFoldDB" id="A0A5N0VBR3"/>
<dbReference type="EMBL" id="VMNW02000011">
    <property type="protein sequence ID" value="KAA9162964.1"/>
    <property type="molecule type" value="Genomic_DNA"/>
</dbReference>
<dbReference type="OrthoDB" id="3831302at2"/>
<evidence type="ECO:0000313" key="2">
    <source>
        <dbReference type="Proteomes" id="UP000319769"/>
    </source>
</evidence>
<comment type="caution">
    <text evidence="1">The sequence shown here is derived from an EMBL/GenBank/DDBJ whole genome shotgun (WGS) entry which is preliminary data.</text>
</comment>
<reference evidence="1" key="1">
    <citation type="submission" date="2019-09" db="EMBL/GenBank/DDBJ databases">
        <authorList>
            <person name="Teo W.F.A."/>
            <person name="Duangmal K."/>
        </authorList>
    </citation>
    <scope>NUCLEOTIDE SEQUENCE [LARGE SCALE GENOMIC DNA]</scope>
    <source>
        <strain evidence="1">K81G1</strain>
    </source>
</reference>
<sequence>MVSLPALWVESAARKTLAGLRAQLGAGLLAAAAVPGLTAAIDQHSAAVRDIVTFGVEGSGAVAGAILLAGYARGLIDQAKEQGWGFDAPADLWGWADADWFTARLLAVCSLAERFDEPGYRAGLVPA</sequence>
<dbReference type="Pfam" id="PF19939">
    <property type="entry name" value="DUF6401"/>
    <property type="match status" value="1"/>
</dbReference>
<evidence type="ECO:0000313" key="1">
    <source>
        <dbReference type="EMBL" id="KAA9162964.1"/>
    </source>
</evidence>
<accession>A0A5N0VBR3</accession>
<gene>
    <name evidence="1" type="ORF">FPZ12_010670</name>
</gene>
<dbReference type="InterPro" id="IPR045647">
    <property type="entry name" value="DUF6401"/>
</dbReference>
<keyword evidence="2" id="KW-1185">Reference proteome</keyword>